<comment type="catalytic activity">
    <reaction evidence="4">
        <text>L-alanine = D-alanine</text>
        <dbReference type="Rhea" id="RHEA:20249"/>
        <dbReference type="ChEBI" id="CHEBI:57416"/>
        <dbReference type="ChEBI" id="CHEBI:57972"/>
        <dbReference type="EC" id="5.1.1.1"/>
    </reaction>
</comment>
<evidence type="ECO:0000259" key="5">
    <source>
        <dbReference type="SMART" id="SM01005"/>
    </source>
</evidence>
<dbReference type="RefSeq" id="WP_354197698.1">
    <property type="nucleotide sequence ID" value="NZ_JBEPLW010000015.1"/>
</dbReference>
<gene>
    <name evidence="6" type="ORF">ABID49_001930</name>
</gene>
<dbReference type="Gene3D" id="2.40.37.10">
    <property type="entry name" value="Lyase, Ornithine Decarboxylase, Chain A, domain 1"/>
    <property type="match status" value="1"/>
</dbReference>
<dbReference type="GO" id="GO:0008784">
    <property type="term" value="F:alanine racemase activity"/>
    <property type="evidence" value="ECO:0007669"/>
    <property type="project" value="UniProtKB-EC"/>
</dbReference>
<feature type="binding site" evidence="4">
    <location>
        <position position="314"/>
    </location>
    <ligand>
        <name>substrate</name>
    </ligand>
</feature>
<dbReference type="SMART" id="SM01005">
    <property type="entry name" value="Ala_racemase_C"/>
    <property type="match status" value="1"/>
</dbReference>
<dbReference type="CDD" id="cd00430">
    <property type="entry name" value="PLPDE_III_AR"/>
    <property type="match status" value="1"/>
</dbReference>
<feature type="domain" description="Alanine racemase C-terminal" evidence="5">
    <location>
        <begin position="246"/>
        <end position="371"/>
    </location>
</feature>
<comment type="pathway">
    <text evidence="4">Amino-acid biosynthesis; D-alanine biosynthesis; D-alanine from L-alanine: step 1/1.</text>
</comment>
<dbReference type="InterPro" id="IPR011079">
    <property type="entry name" value="Ala_racemase_C"/>
</dbReference>
<dbReference type="SUPFAM" id="SSF50621">
    <property type="entry name" value="Alanine racemase C-terminal domain-like"/>
    <property type="match status" value="1"/>
</dbReference>
<dbReference type="PANTHER" id="PTHR30511:SF0">
    <property type="entry name" value="ALANINE RACEMASE, CATABOLIC-RELATED"/>
    <property type="match status" value="1"/>
</dbReference>
<accession>A0ABV2GDC1</accession>
<dbReference type="PROSITE" id="PS00395">
    <property type="entry name" value="ALANINE_RACEMASE"/>
    <property type="match status" value="1"/>
</dbReference>
<comment type="similarity">
    <text evidence="4">Belongs to the alanine racemase family.</text>
</comment>
<dbReference type="SUPFAM" id="SSF51419">
    <property type="entry name" value="PLP-binding barrel"/>
    <property type="match status" value="1"/>
</dbReference>
<dbReference type="EMBL" id="JBEPLW010000015">
    <property type="protein sequence ID" value="MET3576022.1"/>
    <property type="molecule type" value="Genomic_DNA"/>
</dbReference>
<dbReference type="InterPro" id="IPR020622">
    <property type="entry name" value="Ala_racemase_pyridoxalP-BS"/>
</dbReference>
<dbReference type="InterPro" id="IPR001608">
    <property type="entry name" value="Ala_racemase_N"/>
</dbReference>
<evidence type="ECO:0000256" key="3">
    <source>
        <dbReference type="ARBA" id="ARBA00023235"/>
    </source>
</evidence>
<dbReference type="InterPro" id="IPR009006">
    <property type="entry name" value="Ala_racemase/Decarboxylase_C"/>
</dbReference>
<evidence type="ECO:0000256" key="1">
    <source>
        <dbReference type="ARBA" id="ARBA00001933"/>
    </source>
</evidence>
<organism evidence="6 7">
    <name type="scientific">Bhargavaea ullalensis</name>
    <dbReference type="NCBI Taxonomy" id="1265685"/>
    <lineage>
        <taxon>Bacteria</taxon>
        <taxon>Bacillati</taxon>
        <taxon>Bacillota</taxon>
        <taxon>Bacilli</taxon>
        <taxon>Bacillales</taxon>
        <taxon>Caryophanaceae</taxon>
        <taxon>Bhargavaea</taxon>
    </lineage>
</organism>
<dbReference type="PRINTS" id="PR00992">
    <property type="entry name" value="ALARACEMASE"/>
</dbReference>
<dbReference type="PANTHER" id="PTHR30511">
    <property type="entry name" value="ALANINE RACEMASE"/>
    <property type="match status" value="1"/>
</dbReference>
<dbReference type="NCBIfam" id="TIGR00492">
    <property type="entry name" value="alr"/>
    <property type="match status" value="1"/>
</dbReference>
<evidence type="ECO:0000313" key="7">
    <source>
        <dbReference type="Proteomes" id="UP001549099"/>
    </source>
</evidence>
<protein>
    <recommendedName>
        <fullName evidence="4">Alanine racemase</fullName>
        <ecNumber evidence="4">5.1.1.1</ecNumber>
    </recommendedName>
</protein>
<feature type="binding site" evidence="4">
    <location>
        <position position="139"/>
    </location>
    <ligand>
        <name>substrate</name>
    </ligand>
</feature>
<dbReference type="HAMAP" id="MF_01201">
    <property type="entry name" value="Ala_racemase"/>
    <property type="match status" value="1"/>
</dbReference>
<comment type="caution">
    <text evidence="6">The sequence shown here is derived from an EMBL/GenBank/DDBJ whole genome shotgun (WGS) entry which is preliminary data.</text>
</comment>
<name>A0ABV2GDC1_9BACL</name>
<sequence>MEQTEWGRPTRAVIDLEAIRTNVRNTKDRIGPETELIAVVKADGYGHGAVRVAEAALGAGASMLAVATPEEAVELREAGLEADILLLGAAPLPFVEVAAAHHITVTADSARWMRSAALRSKNLDVPLKVHLKLDTGMGRIGMRTEEELLGAWEAARAADIVIDGAFTHFAKADDEDCGVQRLQEDRFRELIGTLPEKPRLVHASNSAATYLHPGSRFDAVRLGISMYGIPASDHAARNMPFTLQPALTLESRLVHVKKIRKGDTVSYGATYEAADDEWIGTLPIGYADGLLRGLGGQDVLVGGSRVPIVGRICMDQCMIRLPGEMEPGEPVVLIGRQGDEEVTADEWARRLGTIPYEVVVTLSKRIPRVYRRVDWEG</sequence>
<feature type="active site" description="Proton acceptor; specific for D-alanine" evidence="4">
    <location>
        <position position="41"/>
    </location>
</feature>
<dbReference type="EC" id="5.1.1.1" evidence="4"/>
<evidence type="ECO:0000313" key="6">
    <source>
        <dbReference type="EMBL" id="MET3576022.1"/>
    </source>
</evidence>
<evidence type="ECO:0000256" key="4">
    <source>
        <dbReference type="HAMAP-Rule" id="MF_01201"/>
    </source>
</evidence>
<keyword evidence="3 4" id="KW-0413">Isomerase</keyword>
<dbReference type="Gene3D" id="3.20.20.10">
    <property type="entry name" value="Alanine racemase"/>
    <property type="match status" value="1"/>
</dbReference>
<keyword evidence="7" id="KW-1185">Reference proteome</keyword>
<reference evidence="6 7" key="1">
    <citation type="submission" date="2024-06" db="EMBL/GenBank/DDBJ databases">
        <title>Genomic Encyclopedia of Type Strains, Phase IV (KMG-IV): sequencing the most valuable type-strain genomes for metagenomic binning, comparative biology and taxonomic classification.</title>
        <authorList>
            <person name="Goeker M."/>
        </authorList>
    </citation>
    <scope>NUCLEOTIDE SEQUENCE [LARGE SCALE GENOMIC DNA]</scope>
    <source>
        <strain evidence="6 7">DSM 26128</strain>
    </source>
</reference>
<feature type="active site" description="Proton acceptor; specific for L-alanine" evidence="4">
    <location>
        <position position="267"/>
    </location>
</feature>
<dbReference type="Pfam" id="PF00842">
    <property type="entry name" value="Ala_racemase_C"/>
    <property type="match status" value="1"/>
</dbReference>
<evidence type="ECO:0000256" key="2">
    <source>
        <dbReference type="ARBA" id="ARBA00022898"/>
    </source>
</evidence>
<comment type="cofactor">
    <cofactor evidence="1 4">
        <name>pyridoxal 5'-phosphate</name>
        <dbReference type="ChEBI" id="CHEBI:597326"/>
    </cofactor>
</comment>
<dbReference type="Proteomes" id="UP001549099">
    <property type="component" value="Unassembled WGS sequence"/>
</dbReference>
<keyword evidence="2 4" id="KW-0663">Pyridoxal phosphate</keyword>
<dbReference type="Pfam" id="PF01168">
    <property type="entry name" value="Ala_racemase_N"/>
    <property type="match status" value="1"/>
</dbReference>
<proteinExistence type="inferred from homology"/>
<comment type="function">
    <text evidence="4">Catalyzes the interconversion of L-alanine and D-alanine. May also act on other amino acids.</text>
</comment>
<dbReference type="InterPro" id="IPR029066">
    <property type="entry name" value="PLP-binding_barrel"/>
</dbReference>
<feature type="modified residue" description="N6-(pyridoxal phosphate)lysine" evidence="4">
    <location>
        <position position="41"/>
    </location>
</feature>
<dbReference type="InterPro" id="IPR000821">
    <property type="entry name" value="Ala_racemase"/>
</dbReference>